<dbReference type="EMBL" id="CP015164">
    <property type="protein sequence ID" value="AOW47115.1"/>
    <property type="molecule type" value="Genomic_DNA"/>
</dbReference>
<dbReference type="Proteomes" id="UP000175973">
    <property type="component" value="Chromosome"/>
</dbReference>
<dbReference type="KEGG" id="aasc:A4S02_10470"/>
<sequence length="426" mass="41820">MQRRIVYQGQIPLDADLLWGERNLKTALGQALNLLYGDFSTVSAAFGFSVTPSASALTIAVGSGVVASSGAIDEAAFGGNGGGISADTSAQFVVYGCAGGSITLTAGQTATLYAVCSEADTDETVLPFYNADNPSQTQAGPGNAGTSLPVTRLAQAELVLAAEAPASPSGGAIVPLYTVTVPAGATTAAGATTKALTAFYPTVPQLERGRYLGTQKFTSSGTYTPSNRARMARVRMCGAGGPGGYAQANSDTSHVSAGGSGGAGGEIEFWFDVSDGSAQSITVGASAESTNTNIQSTSGSSWFGAAVECQGGNEGGYGVTTGNTSLSIGVQAGGGPAYVHDSTKVLSVVYQKQGQGGAGGWAINGTVYPGIGTPSGWGAGTYTTDNGPGTAASGFGAGGAGGGSNTTSGYAGGLGSAGVVIIEEYA</sequence>
<accession>A0A1D8QXP6</accession>
<protein>
    <recommendedName>
        <fullName evidence="3">Epstein-Barr nuclear antigen</fullName>
    </recommendedName>
</protein>
<dbReference type="AlphaFoldDB" id="A0A1D8QXP6"/>
<dbReference type="RefSeq" id="WP_070323724.1">
    <property type="nucleotide sequence ID" value="NZ_CP015164.1"/>
</dbReference>
<name>A0A1D8QXP6_9PROT</name>
<gene>
    <name evidence="1" type="ORF">A4S02_10470</name>
</gene>
<keyword evidence="2" id="KW-1185">Reference proteome</keyword>
<evidence type="ECO:0000313" key="2">
    <source>
        <dbReference type="Proteomes" id="UP000175973"/>
    </source>
</evidence>
<reference evidence="2" key="1">
    <citation type="submission" date="2016-04" db="EMBL/GenBank/DDBJ databases">
        <authorList>
            <person name="Jeon C.O."/>
            <person name="Cho G.Y."/>
            <person name="Jeong H.I."/>
            <person name="Kim K.H."/>
        </authorList>
    </citation>
    <scope>NUCLEOTIDE SEQUENCE [LARGE SCALE GENOMIC DNA]</scope>
    <source>
        <strain evidence="2">LMG 1590</strain>
    </source>
</reference>
<proteinExistence type="predicted"/>
<evidence type="ECO:0008006" key="3">
    <source>
        <dbReference type="Google" id="ProtNLM"/>
    </source>
</evidence>
<organism evidence="1 2">
    <name type="scientific">Acetobacter ascendens</name>
    <dbReference type="NCBI Taxonomy" id="481146"/>
    <lineage>
        <taxon>Bacteria</taxon>
        <taxon>Pseudomonadati</taxon>
        <taxon>Pseudomonadota</taxon>
        <taxon>Alphaproteobacteria</taxon>
        <taxon>Acetobacterales</taxon>
        <taxon>Acetobacteraceae</taxon>
        <taxon>Acetobacter</taxon>
    </lineage>
</organism>
<evidence type="ECO:0000313" key="1">
    <source>
        <dbReference type="EMBL" id="AOW47115.1"/>
    </source>
</evidence>